<proteinExistence type="predicted"/>
<protein>
    <recommendedName>
        <fullName evidence="8">Major facilitator superfamily (MFS) profile domain-containing protein</fullName>
    </recommendedName>
</protein>
<keyword evidence="4 7" id="KW-1133">Transmembrane helix</keyword>
<dbReference type="InterPro" id="IPR005828">
    <property type="entry name" value="MFS_sugar_transport-like"/>
</dbReference>
<evidence type="ECO:0000256" key="6">
    <source>
        <dbReference type="SAM" id="MobiDB-lite"/>
    </source>
</evidence>
<feature type="transmembrane region" description="Helical" evidence="7">
    <location>
        <begin position="71"/>
        <end position="90"/>
    </location>
</feature>
<dbReference type="GO" id="GO:0022857">
    <property type="term" value="F:transmembrane transporter activity"/>
    <property type="evidence" value="ECO:0007669"/>
    <property type="project" value="InterPro"/>
</dbReference>
<sequence>MPEKTTTPTPNTHNQLDAGPPMTSDEPVNAHPFKELIIVVVGVVLGVFLAALDQTVASVRRFSDIFGRKSVFLFAITVFLGGSALCGAAQNVVMVIVARGIGGAGAGGLMSMVVIIITDLVVRLRARKAFFINLPIGAITLAVVIKLRFHHVGGSIREKIKRIDFLGALSLIAGLILLPRVFD</sequence>
<dbReference type="Pfam" id="PF00083">
    <property type="entry name" value="Sugar_tr"/>
    <property type="match status" value="1"/>
</dbReference>
<name>A0A9P6F793_9FUNG</name>
<feature type="transmembrane region" description="Helical" evidence="7">
    <location>
        <begin position="36"/>
        <end position="59"/>
    </location>
</feature>
<keyword evidence="5 7" id="KW-0472">Membrane</keyword>
<dbReference type="AlphaFoldDB" id="A0A9P6F793"/>
<feature type="transmembrane region" description="Helical" evidence="7">
    <location>
        <begin position="129"/>
        <end position="145"/>
    </location>
</feature>
<evidence type="ECO:0000256" key="2">
    <source>
        <dbReference type="ARBA" id="ARBA00022448"/>
    </source>
</evidence>
<dbReference type="Proteomes" id="UP000723463">
    <property type="component" value="Unassembled WGS sequence"/>
</dbReference>
<feature type="domain" description="Major facilitator superfamily (MFS) profile" evidence="8">
    <location>
        <begin position="1"/>
        <end position="183"/>
    </location>
</feature>
<feature type="region of interest" description="Disordered" evidence="6">
    <location>
        <begin position="1"/>
        <end position="24"/>
    </location>
</feature>
<gene>
    <name evidence="9" type="ORF">EC957_000749</name>
</gene>
<evidence type="ECO:0000256" key="7">
    <source>
        <dbReference type="SAM" id="Phobius"/>
    </source>
</evidence>
<comment type="caution">
    <text evidence="9">The sequence shown here is derived from an EMBL/GenBank/DDBJ whole genome shotgun (WGS) entry which is preliminary data.</text>
</comment>
<evidence type="ECO:0000256" key="4">
    <source>
        <dbReference type="ARBA" id="ARBA00022989"/>
    </source>
</evidence>
<evidence type="ECO:0000256" key="1">
    <source>
        <dbReference type="ARBA" id="ARBA00004127"/>
    </source>
</evidence>
<dbReference type="PANTHER" id="PTHR23501:SF191">
    <property type="entry name" value="VACUOLAR BASIC AMINO ACID TRANSPORTER 4"/>
    <property type="match status" value="1"/>
</dbReference>
<dbReference type="InterPro" id="IPR036259">
    <property type="entry name" value="MFS_trans_sf"/>
</dbReference>
<feature type="transmembrane region" description="Helical" evidence="7">
    <location>
        <begin position="165"/>
        <end position="182"/>
    </location>
</feature>
<organism evidence="9 10">
    <name type="scientific">Mortierella hygrophila</name>
    <dbReference type="NCBI Taxonomy" id="979708"/>
    <lineage>
        <taxon>Eukaryota</taxon>
        <taxon>Fungi</taxon>
        <taxon>Fungi incertae sedis</taxon>
        <taxon>Mucoromycota</taxon>
        <taxon>Mortierellomycotina</taxon>
        <taxon>Mortierellomycetes</taxon>
        <taxon>Mortierellales</taxon>
        <taxon>Mortierellaceae</taxon>
        <taxon>Mortierella</taxon>
    </lineage>
</organism>
<feature type="compositionally biased region" description="Polar residues" evidence="6">
    <location>
        <begin position="1"/>
        <end position="15"/>
    </location>
</feature>
<dbReference type="EMBL" id="JAAAXW010000110">
    <property type="protein sequence ID" value="KAF9543565.1"/>
    <property type="molecule type" value="Genomic_DNA"/>
</dbReference>
<dbReference type="SUPFAM" id="SSF103473">
    <property type="entry name" value="MFS general substrate transporter"/>
    <property type="match status" value="1"/>
</dbReference>
<accession>A0A9P6F793</accession>
<keyword evidence="10" id="KW-1185">Reference proteome</keyword>
<keyword evidence="3 7" id="KW-0812">Transmembrane</keyword>
<evidence type="ECO:0000256" key="5">
    <source>
        <dbReference type="ARBA" id="ARBA00023136"/>
    </source>
</evidence>
<keyword evidence="2" id="KW-0813">Transport</keyword>
<dbReference type="Gene3D" id="1.20.1720.10">
    <property type="entry name" value="Multidrug resistance protein D"/>
    <property type="match status" value="1"/>
</dbReference>
<comment type="subcellular location">
    <subcellularLocation>
        <location evidence="1">Endomembrane system</location>
        <topology evidence="1">Multi-pass membrane protein</topology>
    </subcellularLocation>
</comment>
<dbReference type="InterPro" id="IPR020846">
    <property type="entry name" value="MFS_dom"/>
</dbReference>
<dbReference type="GO" id="GO:0012505">
    <property type="term" value="C:endomembrane system"/>
    <property type="evidence" value="ECO:0007669"/>
    <property type="project" value="UniProtKB-SubCell"/>
</dbReference>
<dbReference type="GO" id="GO:0005886">
    <property type="term" value="C:plasma membrane"/>
    <property type="evidence" value="ECO:0007669"/>
    <property type="project" value="TreeGrafter"/>
</dbReference>
<dbReference type="PROSITE" id="PS50850">
    <property type="entry name" value="MFS"/>
    <property type="match status" value="1"/>
</dbReference>
<reference evidence="9" key="1">
    <citation type="journal article" date="2020" name="Fungal Divers.">
        <title>Resolving the Mortierellaceae phylogeny through synthesis of multi-gene phylogenetics and phylogenomics.</title>
        <authorList>
            <person name="Vandepol N."/>
            <person name="Liber J."/>
            <person name="Desiro A."/>
            <person name="Na H."/>
            <person name="Kennedy M."/>
            <person name="Barry K."/>
            <person name="Grigoriev I.V."/>
            <person name="Miller A.N."/>
            <person name="O'Donnell K."/>
            <person name="Stajich J.E."/>
            <person name="Bonito G."/>
        </authorList>
    </citation>
    <scope>NUCLEOTIDE SEQUENCE</scope>
    <source>
        <strain evidence="9">NRRL 2591</strain>
    </source>
</reference>
<feature type="transmembrane region" description="Helical" evidence="7">
    <location>
        <begin position="96"/>
        <end position="117"/>
    </location>
</feature>
<dbReference type="PANTHER" id="PTHR23501">
    <property type="entry name" value="MAJOR FACILITATOR SUPERFAMILY"/>
    <property type="match status" value="1"/>
</dbReference>
<evidence type="ECO:0000313" key="10">
    <source>
        <dbReference type="Proteomes" id="UP000723463"/>
    </source>
</evidence>
<evidence type="ECO:0000259" key="8">
    <source>
        <dbReference type="PROSITE" id="PS50850"/>
    </source>
</evidence>
<evidence type="ECO:0000313" key="9">
    <source>
        <dbReference type="EMBL" id="KAF9543565.1"/>
    </source>
</evidence>
<evidence type="ECO:0000256" key="3">
    <source>
        <dbReference type="ARBA" id="ARBA00022692"/>
    </source>
</evidence>